<dbReference type="InterPro" id="IPR042517">
    <property type="entry name" value="Glyco_hydro_64_N_2"/>
</dbReference>
<evidence type="ECO:0000313" key="2">
    <source>
        <dbReference type="EMBL" id="KIM99076.1"/>
    </source>
</evidence>
<evidence type="ECO:0000313" key="3">
    <source>
        <dbReference type="Proteomes" id="UP000054321"/>
    </source>
</evidence>
<accession>A0A0C3H9Q5</accession>
<dbReference type="PANTHER" id="PTHR38165">
    <property type="match status" value="1"/>
</dbReference>
<dbReference type="Gene3D" id="3.30.920.50">
    <property type="entry name" value="Beta-1,3-glucanase, C-terminal domain"/>
    <property type="match status" value="1"/>
</dbReference>
<dbReference type="InterPro" id="IPR032477">
    <property type="entry name" value="Glyco_hydro_64"/>
</dbReference>
<feature type="domain" description="GH64" evidence="1">
    <location>
        <begin position="30"/>
        <end position="408"/>
    </location>
</feature>
<organism evidence="2 3">
    <name type="scientific">Oidiodendron maius (strain Zn)</name>
    <dbReference type="NCBI Taxonomy" id="913774"/>
    <lineage>
        <taxon>Eukaryota</taxon>
        <taxon>Fungi</taxon>
        <taxon>Dikarya</taxon>
        <taxon>Ascomycota</taxon>
        <taxon>Pezizomycotina</taxon>
        <taxon>Leotiomycetes</taxon>
        <taxon>Leotiomycetes incertae sedis</taxon>
        <taxon>Myxotrichaceae</taxon>
        <taxon>Oidiodendron</taxon>
    </lineage>
</organism>
<dbReference type="PANTHER" id="PTHR38165:SF1">
    <property type="entry name" value="GLUCANASE B"/>
    <property type="match status" value="1"/>
</dbReference>
<dbReference type="AlphaFoldDB" id="A0A0C3H9Q5"/>
<dbReference type="PROSITE" id="PS52006">
    <property type="entry name" value="GH64"/>
    <property type="match status" value="1"/>
</dbReference>
<dbReference type="OrthoDB" id="10058186at2759"/>
<dbReference type="Pfam" id="PF16483">
    <property type="entry name" value="Glyco_hydro_64"/>
    <property type="match status" value="1"/>
</dbReference>
<keyword evidence="2" id="KW-0378">Hydrolase</keyword>
<reference evidence="3" key="2">
    <citation type="submission" date="2015-01" db="EMBL/GenBank/DDBJ databases">
        <title>Evolutionary Origins and Diversification of the Mycorrhizal Mutualists.</title>
        <authorList>
            <consortium name="DOE Joint Genome Institute"/>
            <consortium name="Mycorrhizal Genomics Consortium"/>
            <person name="Kohler A."/>
            <person name="Kuo A."/>
            <person name="Nagy L.G."/>
            <person name="Floudas D."/>
            <person name="Copeland A."/>
            <person name="Barry K.W."/>
            <person name="Cichocki N."/>
            <person name="Veneault-Fourrey C."/>
            <person name="LaButti K."/>
            <person name="Lindquist E.A."/>
            <person name="Lipzen A."/>
            <person name="Lundell T."/>
            <person name="Morin E."/>
            <person name="Murat C."/>
            <person name="Riley R."/>
            <person name="Ohm R."/>
            <person name="Sun H."/>
            <person name="Tunlid A."/>
            <person name="Henrissat B."/>
            <person name="Grigoriev I.V."/>
            <person name="Hibbett D.S."/>
            <person name="Martin F."/>
        </authorList>
    </citation>
    <scope>NUCLEOTIDE SEQUENCE [LARGE SCALE GENOMIC DNA]</scope>
    <source>
        <strain evidence="3">Zn</strain>
    </source>
</reference>
<evidence type="ECO:0000259" key="1">
    <source>
        <dbReference type="PROSITE" id="PS52006"/>
    </source>
</evidence>
<dbReference type="EMBL" id="KN832879">
    <property type="protein sequence ID" value="KIM99076.1"/>
    <property type="molecule type" value="Genomic_DNA"/>
</dbReference>
<keyword evidence="3" id="KW-1185">Reference proteome</keyword>
<dbReference type="InterPro" id="IPR037398">
    <property type="entry name" value="Glyco_hydro_64_fam"/>
</dbReference>
<dbReference type="HOGENOM" id="CLU_032886_2_0_1"/>
<dbReference type="InterPro" id="IPR037176">
    <property type="entry name" value="Osmotin/thaumatin-like_sf"/>
</dbReference>
<dbReference type="STRING" id="913774.A0A0C3H9Q5"/>
<dbReference type="Gene3D" id="2.60.110.10">
    <property type="entry name" value="Thaumatin"/>
    <property type="match status" value="1"/>
</dbReference>
<name>A0A0C3H9Q5_OIDMZ</name>
<sequence length="419" mass="44139">MTTIEDVLAQQKAKNLLAPPSVKPAAEATAGSITFNLYNSTTSATVNAYVTGLAVNNNSATYLLQSDGVTPYYPSNPSAAGGAVNANCAIPLGGVGSTTSITVPYTKGGRLWFSVNGTITFLLNPSSTGAHLVLPSSTNSHDPNYTVAWDFCEFSYSSAEIYVNITYVDFVCLPIALDLASTSGTVGRISGLPADGLATIAKNLIAQNDSDGAGWNRLIVNNSDGSTLRVLNPTGAIDSDPSLFANYWTDYLNKVWTQYISTPLSIDTQSSWGIVTGHTSNDRTSITFPSVGDFTKPSAADIFGQNTGTFAAKNTSTSNELLNIGARISSAINRSTLLVDPNQPDGETVSSYYKNPVTNHYARIVHATNLDGKGYCFPYDDVTNSSEADQSGYLRDPSPQSLLITVGGGNAMVKADPPA</sequence>
<protein>
    <submittedName>
        <fullName evidence="2">Glycoside hydrolase family 64 protein</fullName>
    </submittedName>
</protein>
<dbReference type="Proteomes" id="UP000054321">
    <property type="component" value="Unassembled WGS sequence"/>
</dbReference>
<dbReference type="GO" id="GO:0016787">
    <property type="term" value="F:hydrolase activity"/>
    <property type="evidence" value="ECO:0007669"/>
    <property type="project" value="UniProtKB-KW"/>
</dbReference>
<proteinExistence type="predicted"/>
<reference evidence="2 3" key="1">
    <citation type="submission" date="2014-04" db="EMBL/GenBank/DDBJ databases">
        <authorList>
            <consortium name="DOE Joint Genome Institute"/>
            <person name="Kuo A."/>
            <person name="Martino E."/>
            <person name="Perotto S."/>
            <person name="Kohler A."/>
            <person name="Nagy L.G."/>
            <person name="Floudas D."/>
            <person name="Copeland A."/>
            <person name="Barry K.W."/>
            <person name="Cichocki N."/>
            <person name="Veneault-Fourrey C."/>
            <person name="LaButti K."/>
            <person name="Lindquist E.A."/>
            <person name="Lipzen A."/>
            <person name="Lundell T."/>
            <person name="Morin E."/>
            <person name="Murat C."/>
            <person name="Sun H."/>
            <person name="Tunlid A."/>
            <person name="Henrissat B."/>
            <person name="Grigoriev I.V."/>
            <person name="Hibbett D.S."/>
            <person name="Martin F."/>
            <person name="Nordberg H.P."/>
            <person name="Cantor M.N."/>
            <person name="Hua S.X."/>
        </authorList>
    </citation>
    <scope>NUCLEOTIDE SEQUENCE [LARGE SCALE GENOMIC DNA]</scope>
    <source>
        <strain evidence="2 3">Zn</strain>
    </source>
</reference>
<gene>
    <name evidence="2" type="ORF">OIDMADRAFT_43134</name>
</gene>
<dbReference type="InParanoid" id="A0A0C3H9Q5"/>